<evidence type="ECO:0000256" key="2">
    <source>
        <dbReference type="ARBA" id="ARBA00008423"/>
    </source>
</evidence>
<dbReference type="PROSITE" id="PS50102">
    <property type="entry name" value="RRM"/>
    <property type="match status" value="1"/>
</dbReference>
<protein>
    <recommendedName>
        <fullName evidence="9">RRM domain-containing protein</fullName>
    </recommendedName>
</protein>
<comment type="similarity">
    <text evidence="2">Belongs to the ZC3H14 family.</text>
</comment>
<evidence type="ECO:0000256" key="1">
    <source>
        <dbReference type="ARBA" id="ARBA00004123"/>
    </source>
</evidence>
<dbReference type="PANTHER" id="PTHR14738:SF29">
    <property type="entry name" value="ZINC FINGER CCCH DOMAIN-CONTAINING PROTEIN 14"/>
    <property type="match status" value="1"/>
</dbReference>
<dbReference type="GO" id="GO:0005634">
    <property type="term" value="C:nucleus"/>
    <property type="evidence" value="ECO:0007669"/>
    <property type="project" value="UniProtKB-SubCell"/>
</dbReference>
<dbReference type="InterPro" id="IPR035979">
    <property type="entry name" value="RBD_domain_sf"/>
</dbReference>
<organism evidence="10 11">
    <name type="scientific">Theobroma cacao</name>
    <name type="common">Cacao</name>
    <name type="synonym">Cocoa</name>
    <dbReference type="NCBI Taxonomy" id="3641"/>
    <lineage>
        <taxon>Eukaryota</taxon>
        <taxon>Viridiplantae</taxon>
        <taxon>Streptophyta</taxon>
        <taxon>Embryophyta</taxon>
        <taxon>Tracheophyta</taxon>
        <taxon>Spermatophyta</taxon>
        <taxon>Magnoliopsida</taxon>
        <taxon>eudicotyledons</taxon>
        <taxon>Gunneridae</taxon>
        <taxon>Pentapetalae</taxon>
        <taxon>rosids</taxon>
        <taxon>malvids</taxon>
        <taxon>Malvales</taxon>
        <taxon>Malvaceae</taxon>
        <taxon>Byttnerioideae</taxon>
        <taxon>Theobroma</taxon>
    </lineage>
</organism>
<evidence type="ECO:0000256" key="7">
    <source>
        <dbReference type="ARBA" id="ARBA00023242"/>
    </source>
</evidence>
<evidence type="ECO:0000256" key="4">
    <source>
        <dbReference type="ARBA" id="ARBA00022737"/>
    </source>
</evidence>
<dbReference type="SUPFAM" id="SSF54928">
    <property type="entry name" value="RNA-binding domain, RBD"/>
    <property type="match status" value="1"/>
</dbReference>
<keyword evidence="5" id="KW-0863">Zinc-finger</keyword>
<dbReference type="eggNOG" id="KOG3702">
    <property type="taxonomic scope" value="Eukaryota"/>
</dbReference>
<dbReference type="InterPro" id="IPR040366">
    <property type="entry name" value="Nab2/ZC3H14"/>
</dbReference>
<dbReference type="Gene3D" id="3.30.70.330">
    <property type="match status" value="1"/>
</dbReference>
<accession>A0A061GHQ8</accession>
<dbReference type="GO" id="GO:0008270">
    <property type="term" value="F:zinc ion binding"/>
    <property type="evidence" value="ECO:0007669"/>
    <property type="project" value="UniProtKB-KW"/>
</dbReference>
<keyword evidence="6" id="KW-0862">Zinc</keyword>
<evidence type="ECO:0000259" key="9">
    <source>
        <dbReference type="PROSITE" id="PS50102"/>
    </source>
</evidence>
<keyword evidence="3" id="KW-0479">Metal-binding</keyword>
<name>A0A061GHQ8_THECC</name>
<evidence type="ECO:0000256" key="3">
    <source>
        <dbReference type="ARBA" id="ARBA00022723"/>
    </source>
</evidence>
<dbReference type="Proteomes" id="UP000026915">
    <property type="component" value="Chromosome 9"/>
</dbReference>
<comment type="subcellular location">
    <subcellularLocation>
        <location evidence="1">Nucleus</location>
    </subcellularLocation>
</comment>
<evidence type="ECO:0000256" key="6">
    <source>
        <dbReference type="ARBA" id="ARBA00022833"/>
    </source>
</evidence>
<evidence type="ECO:0000256" key="5">
    <source>
        <dbReference type="ARBA" id="ARBA00022771"/>
    </source>
</evidence>
<proteinExistence type="inferred from homology"/>
<keyword evidence="8" id="KW-0694">RNA-binding</keyword>
<dbReference type="InterPro" id="IPR012677">
    <property type="entry name" value="Nucleotide-bd_a/b_plait_sf"/>
</dbReference>
<keyword evidence="7" id="KW-0539">Nucleus</keyword>
<dbReference type="SMART" id="SM00360">
    <property type="entry name" value="RRM"/>
    <property type="match status" value="1"/>
</dbReference>
<reference evidence="10 11" key="1">
    <citation type="journal article" date="2013" name="Genome Biol.">
        <title>The genome sequence of the most widely cultivated cacao type and its use to identify candidate genes regulating pod color.</title>
        <authorList>
            <person name="Motamayor J.C."/>
            <person name="Mockaitis K."/>
            <person name="Schmutz J."/>
            <person name="Haiminen N."/>
            <person name="Iii D.L."/>
            <person name="Cornejo O."/>
            <person name="Findley S.D."/>
            <person name="Zheng P."/>
            <person name="Utro F."/>
            <person name="Royaert S."/>
            <person name="Saski C."/>
            <person name="Jenkins J."/>
            <person name="Podicheti R."/>
            <person name="Zhao M."/>
            <person name="Scheffler B.E."/>
            <person name="Stack J.C."/>
            <person name="Feltus F.A."/>
            <person name="Mustiga G.M."/>
            <person name="Amores F."/>
            <person name="Phillips W."/>
            <person name="Marelli J.P."/>
            <person name="May G.D."/>
            <person name="Shapiro H."/>
            <person name="Ma J."/>
            <person name="Bustamante C.D."/>
            <person name="Schnell R.J."/>
            <person name="Main D."/>
            <person name="Gilbert D."/>
            <person name="Parida L."/>
            <person name="Kuhn D.N."/>
        </authorList>
    </citation>
    <scope>NUCLEOTIDE SEQUENCE [LARGE SCALE GENOMIC DNA]</scope>
    <source>
        <strain evidence="11">cv. Matina 1-6</strain>
    </source>
</reference>
<dbReference type="Pfam" id="PF00076">
    <property type="entry name" value="RRM_1"/>
    <property type="match status" value="1"/>
</dbReference>
<dbReference type="HOGENOM" id="CLU_2626964_0_0_1"/>
<dbReference type="Gramene" id="EOY29096">
    <property type="protein sequence ID" value="EOY29096"/>
    <property type="gene ID" value="TCM_036753"/>
</dbReference>
<keyword evidence="4" id="KW-0677">Repeat</keyword>
<dbReference type="GO" id="GO:0008143">
    <property type="term" value="F:poly(A) binding"/>
    <property type="evidence" value="ECO:0007669"/>
    <property type="project" value="InterPro"/>
</dbReference>
<dbReference type="InterPro" id="IPR000504">
    <property type="entry name" value="RRM_dom"/>
</dbReference>
<keyword evidence="11" id="KW-1185">Reference proteome</keyword>
<dbReference type="InParanoid" id="A0A061GHQ8"/>
<gene>
    <name evidence="10" type="ORF">TCM_036753</name>
</gene>
<sequence>MIFTSNRILTCQVHFGATKEALSLYFAKCGVVENVVILTDKVTGRPRGSSYITFAGKESLDKAVTLCGATFVSRIVKV</sequence>
<dbReference type="STRING" id="3641.A0A061GHQ8"/>
<dbReference type="GO" id="GO:0043488">
    <property type="term" value="P:regulation of mRNA stability"/>
    <property type="evidence" value="ECO:0007669"/>
    <property type="project" value="InterPro"/>
</dbReference>
<feature type="domain" description="RRM" evidence="9">
    <location>
        <begin position="1"/>
        <end position="78"/>
    </location>
</feature>
<evidence type="ECO:0000313" key="11">
    <source>
        <dbReference type="Proteomes" id="UP000026915"/>
    </source>
</evidence>
<dbReference type="PANTHER" id="PTHR14738">
    <property type="entry name" value="ZINC FINGER CCCH DOMAIN-CONTAINING PROTEIN 14"/>
    <property type="match status" value="1"/>
</dbReference>
<dbReference type="AlphaFoldDB" id="A0A061GHQ8"/>
<evidence type="ECO:0000313" key="10">
    <source>
        <dbReference type="EMBL" id="EOY29096.1"/>
    </source>
</evidence>
<dbReference type="EMBL" id="CM001887">
    <property type="protein sequence ID" value="EOY29096.1"/>
    <property type="molecule type" value="Genomic_DNA"/>
</dbReference>
<evidence type="ECO:0000256" key="8">
    <source>
        <dbReference type="PROSITE-ProRule" id="PRU00176"/>
    </source>
</evidence>